<proteinExistence type="predicted"/>
<dbReference type="AlphaFoldDB" id="A0A1J4JKT0"/>
<dbReference type="GeneID" id="94844456"/>
<protein>
    <submittedName>
        <fullName evidence="3">Uncharacterized protein</fullName>
    </submittedName>
</protein>
<feature type="coiled-coil region" evidence="1">
    <location>
        <begin position="383"/>
        <end position="508"/>
    </location>
</feature>
<evidence type="ECO:0000313" key="4">
    <source>
        <dbReference type="Proteomes" id="UP000179807"/>
    </source>
</evidence>
<gene>
    <name evidence="3" type="ORF">TRFO_34606</name>
</gene>
<evidence type="ECO:0000256" key="1">
    <source>
        <dbReference type="SAM" id="Coils"/>
    </source>
</evidence>
<dbReference type="Proteomes" id="UP000179807">
    <property type="component" value="Unassembled WGS sequence"/>
</dbReference>
<name>A0A1J4JKT0_9EUKA</name>
<dbReference type="Gene3D" id="1.10.287.1490">
    <property type="match status" value="1"/>
</dbReference>
<organism evidence="3 4">
    <name type="scientific">Tritrichomonas foetus</name>
    <dbReference type="NCBI Taxonomy" id="1144522"/>
    <lineage>
        <taxon>Eukaryota</taxon>
        <taxon>Metamonada</taxon>
        <taxon>Parabasalia</taxon>
        <taxon>Tritrichomonadida</taxon>
        <taxon>Tritrichomonadidae</taxon>
        <taxon>Tritrichomonas</taxon>
    </lineage>
</organism>
<accession>A0A1J4JKT0</accession>
<keyword evidence="1" id="KW-0175">Coiled coil</keyword>
<evidence type="ECO:0000256" key="2">
    <source>
        <dbReference type="SAM" id="MobiDB-lite"/>
    </source>
</evidence>
<dbReference type="RefSeq" id="XP_068352136.1">
    <property type="nucleotide sequence ID" value="XM_068509752.1"/>
</dbReference>
<keyword evidence="4" id="KW-1185">Reference proteome</keyword>
<dbReference type="EMBL" id="MLAK01001027">
    <property type="protein sequence ID" value="OHS98999.1"/>
    <property type="molecule type" value="Genomic_DNA"/>
</dbReference>
<dbReference type="VEuPathDB" id="TrichDB:TRFO_34606"/>
<sequence length="536" mass="61819">MDTKPTIPLVFGPVFTLQARTTDTFRRNLSLVLDYLNDFAYFYRNDEMMLLRSNILASNISELLKDLTALNHSQDDKVEYIRTNYPEIMKLDSPFSRMMFELDEIWKDYNEKKNYPIEFVQNSGINLSNEISFKENYLFLGKCLESIESPIRDVLNIVANYFPPKVSIPDELIEFTEKALSVCNLRVALFILRENSSKFKVELQKIRDAKQKELSANESNCLQPQSLASSNISIPLQSPKSAPKLVFSPFYRGPLTATNTLNRIPRPNSPTKSSHERPPLIIPRYNPNEDKNTTTNHNLNNNTFNNNIINNTNTYTNTNNNNHNNYTDNTNNYKNDRIDRKNDHKDVTNSPVLISKESQPTISPASIFTAPSFSNPNSINSEIANLRGRIIEVEEDLKKSNNQVGDLTQKLEIEKSNLETSKAEVQKLKNENKNLQIKNQKLRDKYSNEKDCSQVHLHQIDNLIKENKTQEWELNEQKDLIHDLNEKLRKALEKIDNLEKHIQKQSQNPKEQVQNVPPSLIKDSANHLISLILSDL</sequence>
<comment type="caution">
    <text evidence="3">The sequence shown here is derived from an EMBL/GenBank/DDBJ whole genome shotgun (WGS) entry which is preliminary data.</text>
</comment>
<feature type="region of interest" description="Disordered" evidence="2">
    <location>
        <begin position="258"/>
        <end position="287"/>
    </location>
</feature>
<reference evidence="3" key="1">
    <citation type="submission" date="2016-10" db="EMBL/GenBank/DDBJ databases">
        <authorList>
            <person name="Benchimol M."/>
            <person name="Almeida L.G."/>
            <person name="Vasconcelos A.T."/>
            <person name="Perreira-Neves A."/>
            <person name="Rosa I.A."/>
            <person name="Tasca T."/>
            <person name="Bogo M.R."/>
            <person name="de Souza W."/>
        </authorList>
    </citation>
    <scope>NUCLEOTIDE SEQUENCE [LARGE SCALE GENOMIC DNA]</scope>
    <source>
        <strain evidence="3">K</strain>
    </source>
</reference>
<evidence type="ECO:0000313" key="3">
    <source>
        <dbReference type="EMBL" id="OHS98999.1"/>
    </source>
</evidence>